<organism evidence="10 11">
    <name type="scientific">Criibacterium bergeronii</name>
    <dbReference type="NCBI Taxonomy" id="1871336"/>
    <lineage>
        <taxon>Bacteria</taxon>
        <taxon>Bacillati</taxon>
        <taxon>Bacillota</taxon>
        <taxon>Clostridia</taxon>
        <taxon>Peptostreptococcales</taxon>
        <taxon>Filifactoraceae</taxon>
        <taxon>Criibacterium</taxon>
    </lineage>
</organism>
<dbReference type="GO" id="GO:0033743">
    <property type="term" value="F:peptide-methionine (R)-S-oxide reductase activity"/>
    <property type="evidence" value="ECO:0007669"/>
    <property type="project" value="UniProtKB-EC"/>
</dbReference>
<evidence type="ECO:0000256" key="3">
    <source>
        <dbReference type="ARBA" id="ARBA00023002"/>
    </source>
</evidence>
<accession>A0A552V989</accession>
<dbReference type="SUPFAM" id="SSF51316">
    <property type="entry name" value="Mss4-like"/>
    <property type="match status" value="1"/>
</dbReference>
<dbReference type="EC" id="1.8.4.11" evidence="8"/>
<dbReference type="EMBL" id="VJXW01000005">
    <property type="protein sequence ID" value="TRW26999.1"/>
    <property type="molecule type" value="Genomic_DNA"/>
</dbReference>
<evidence type="ECO:0000256" key="8">
    <source>
        <dbReference type="HAMAP-Rule" id="MF_01401"/>
    </source>
</evidence>
<feature type="active site" evidence="8">
    <location>
        <position position="58"/>
    </location>
</feature>
<comment type="function">
    <text evidence="8">Has an important function as a repair enzyme for proteins that have been inactivated by oxidation. Catalyzes the reversible oxidation-reduction of methionine sulfoxide in proteins to methionine.</text>
</comment>
<dbReference type="GO" id="GO:0033744">
    <property type="term" value="F:L-methionine:thioredoxin-disulfide S-oxidoreductase activity"/>
    <property type="evidence" value="ECO:0007669"/>
    <property type="project" value="RHEA"/>
</dbReference>
<dbReference type="Gene3D" id="2.170.150.20">
    <property type="entry name" value="Peptide methionine sulfoxide reductase"/>
    <property type="match status" value="1"/>
</dbReference>
<dbReference type="SUPFAM" id="SSF55068">
    <property type="entry name" value="Peptide methionine sulfoxide reductase"/>
    <property type="match status" value="1"/>
</dbReference>
<name>A0A552V989_9FIRM</name>
<protein>
    <recommendedName>
        <fullName evidence="8">Peptide methionine sulfoxide reductase MsrA</fullName>
        <shortName evidence="8">Protein-methionine-S-oxide reductase</shortName>
        <ecNumber evidence="8">1.8.4.11</ecNumber>
    </recommendedName>
    <alternativeName>
        <fullName evidence="8">Peptide-methionine (S)-S-oxide reductase</fullName>
        <shortName evidence="8">Peptide Met(O) reductase</shortName>
    </alternativeName>
</protein>
<dbReference type="HAMAP" id="MF_01401">
    <property type="entry name" value="MsrA"/>
    <property type="match status" value="1"/>
</dbReference>
<dbReference type="Pfam" id="PF01625">
    <property type="entry name" value="PMSR"/>
    <property type="match status" value="1"/>
</dbReference>
<dbReference type="RefSeq" id="WP_144397970.1">
    <property type="nucleotide sequence ID" value="NZ_VJXW01000005.1"/>
</dbReference>
<comment type="catalytic activity">
    <reaction evidence="5 8">
        <text>L-methionyl-[protein] + [thioredoxin]-disulfide + H2O = L-methionyl-(S)-S-oxide-[protein] + [thioredoxin]-dithiol</text>
        <dbReference type="Rhea" id="RHEA:14217"/>
        <dbReference type="Rhea" id="RHEA-COMP:10698"/>
        <dbReference type="Rhea" id="RHEA-COMP:10700"/>
        <dbReference type="Rhea" id="RHEA-COMP:12313"/>
        <dbReference type="Rhea" id="RHEA-COMP:12315"/>
        <dbReference type="ChEBI" id="CHEBI:15377"/>
        <dbReference type="ChEBI" id="CHEBI:16044"/>
        <dbReference type="ChEBI" id="CHEBI:29950"/>
        <dbReference type="ChEBI" id="CHEBI:44120"/>
        <dbReference type="ChEBI" id="CHEBI:50058"/>
        <dbReference type="EC" id="1.8.4.11"/>
    </reaction>
</comment>
<dbReference type="GO" id="GO:0034599">
    <property type="term" value="P:cellular response to oxidative stress"/>
    <property type="evidence" value="ECO:0007669"/>
    <property type="project" value="TreeGrafter"/>
</dbReference>
<evidence type="ECO:0000256" key="2">
    <source>
        <dbReference type="ARBA" id="ARBA00011017"/>
    </source>
</evidence>
<dbReference type="NCBIfam" id="TIGR00401">
    <property type="entry name" value="msrA"/>
    <property type="match status" value="1"/>
</dbReference>
<evidence type="ECO:0000259" key="9">
    <source>
        <dbReference type="PROSITE" id="PS51790"/>
    </source>
</evidence>
<dbReference type="Gene3D" id="3.30.1060.10">
    <property type="entry name" value="Peptide methionine sulphoxide reductase MsrA"/>
    <property type="match status" value="1"/>
</dbReference>
<dbReference type="NCBIfam" id="TIGR00357">
    <property type="entry name" value="peptide-methionine (R)-S-oxide reductase MsrB"/>
    <property type="match status" value="1"/>
</dbReference>
<feature type="domain" description="MsrB" evidence="9">
    <location>
        <begin position="218"/>
        <end position="341"/>
    </location>
</feature>
<comment type="caution">
    <text evidence="10">The sequence shown here is derived from an EMBL/GenBank/DDBJ whole genome shotgun (WGS) entry which is preliminary data.</text>
</comment>
<dbReference type="PANTHER" id="PTHR42799">
    <property type="entry name" value="MITOCHONDRIAL PEPTIDE METHIONINE SULFOXIDE REDUCTASE"/>
    <property type="match status" value="1"/>
</dbReference>
<dbReference type="Proteomes" id="UP000319424">
    <property type="component" value="Unassembled WGS sequence"/>
</dbReference>
<dbReference type="InterPro" id="IPR050162">
    <property type="entry name" value="MsrA_MetSO_reductase"/>
</dbReference>
<comment type="similarity">
    <text evidence="1">In the C-terminal section; belongs to the MsrB Met sulfoxide reductase family.</text>
</comment>
<evidence type="ECO:0000256" key="7">
    <source>
        <dbReference type="ARBA" id="ARBA00048782"/>
    </source>
</evidence>
<dbReference type="OrthoDB" id="4174719at2"/>
<dbReference type="AlphaFoldDB" id="A0A552V989"/>
<dbReference type="FunFam" id="2.170.150.20:FF:000003">
    <property type="entry name" value="Peptide methionine sulfoxide reductase MsrB"/>
    <property type="match status" value="1"/>
</dbReference>
<gene>
    <name evidence="10" type="primary">msrB</name>
    <name evidence="8" type="synonym">msrA</name>
    <name evidence="10" type="ORF">FL857_04630</name>
</gene>
<comment type="catalytic activity">
    <reaction evidence="7 8">
        <text>[thioredoxin]-disulfide + L-methionine + H2O = L-methionine (S)-S-oxide + [thioredoxin]-dithiol</text>
        <dbReference type="Rhea" id="RHEA:19993"/>
        <dbReference type="Rhea" id="RHEA-COMP:10698"/>
        <dbReference type="Rhea" id="RHEA-COMP:10700"/>
        <dbReference type="ChEBI" id="CHEBI:15377"/>
        <dbReference type="ChEBI" id="CHEBI:29950"/>
        <dbReference type="ChEBI" id="CHEBI:50058"/>
        <dbReference type="ChEBI" id="CHEBI:57844"/>
        <dbReference type="ChEBI" id="CHEBI:58772"/>
        <dbReference type="EC" id="1.8.4.11"/>
    </reaction>
</comment>
<dbReference type="InterPro" id="IPR002569">
    <property type="entry name" value="Met_Sox_Rdtase_MsrA_dom"/>
</dbReference>
<dbReference type="InterPro" id="IPR011057">
    <property type="entry name" value="Mss4-like_sf"/>
</dbReference>
<dbReference type="InterPro" id="IPR036509">
    <property type="entry name" value="Met_Sox_Rdtase_MsrA_sf"/>
</dbReference>
<dbReference type="FunFam" id="3.30.1060.10:FF:000007">
    <property type="entry name" value="Peptide methionine sulfoxide reductase msrA/msrB"/>
    <property type="match status" value="1"/>
</dbReference>
<evidence type="ECO:0000256" key="4">
    <source>
        <dbReference type="ARBA" id="ARBA00023268"/>
    </source>
</evidence>
<proteinExistence type="inferred from homology"/>
<dbReference type="GO" id="GO:0005737">
    <property type="term" value="C:cytoplasm"/>
    <property type="evidence" value="ECO:0007669"/>
    <property type="project" value="TreeGrafter"/>
</dbReference>
<dbReference type="Pfam" id="PF01641">
    <property type="entry name" value="SelR"/>
    <property type="match status" value="1"/>
</dbReference>
<comment type="catalytic activity">
    <reaction evidence="6">
        <text>L-methionyl-[protein] + [thioredoxin]-disulfide + H2O = L-methionyl-(R)-S-oxide-[protein] + [thioredoxin]-dithiol</text>
        <dbReference type="Rhea" id="RHEA:24164"/>
        <dbReference type="Rhea" id="RHEA-COMP:10698"/>
        <dbReference type="Rhea" id="RHEA-COMP:10700"/>
        <dbReference type="Rhea" id="RHEA-COMP:12313"/>
        <dbReference type="Rhea" id="RHEA-COMP:12314"/>
        <dbReference type="ChEBI" id="CHEBI:15377"/>
        <dbReference type="ChEBI" id="CHEBI:16044"/>
        <dbReference type="ChEBI" id="CHEBI:29950"/>
        <dbReference type="ChEBI" id="CHEBI:45764"/>
        <dbReference type="ChEBI" id="CHEBI:50058"/>
        <dbReference type="EC" id="1.8.4.12"/>
    </reaction>
</comment>
<comment type="similarity">
    <text evidence="2">In the N-terminal section; belongs to the MsrA Met sulfoxide reductase family.</text>
</comment>
<evidence type="ECO:0000256" key="5">
    <source>
        <dbReference type="ARBA" id="ARBA00047806"/>
    </source>
</evidence>
<evidence type="ECO:0000313" key="10">
    <source>
        <dbReference type="EMBL" id="TRW26999.1"/>
    </source>
</evidence>
<comment type="similarity">
    <text evidence="8">Belongs to the MsrA Met sulfoxide reductase family.</text>
</comment>
<evidence type="ECO:0000256" key="6">
    <source>
        <dbReference type="ARBA" id="ARBA00048488"/>
    </source>
</evidence>
<keyword evidence="4" id="KW-0511">Multifunctional enzyme</keyword>
<dbReference type="GO" id="GO:0008113">
    <property type="term" value="F:peptide-methionine (S)-S-oxide reductase activity"/>
    <property type="evidence" value="ECO:0007669"/>
    <property type="project" value="UniProtKB-UniRule"/>
</dbReference>
<keyword evidence="3 8" id="KW-0560">Oxidoreductase</keyword>
<sequence>MNKKILLAVIILVGMLFFMYLKMTSSPANNAKEGASINKKEADYIMANKKTIYLAGGCFWGMEGYFQRINGVIDTDVGYANGKTKDTNYQTVSQTDHAETLKLDYDISKISLEEILLHYFRAIDPTSVNKQGNDIGRQYRTGIYFEDKNDKPIIDKIMAFETKKYGKLAVEVQKLTEFILAEDYHQDYLDKNPNGYCHINLNMSNEPLIDGKYLVPSKEELKKRVDELSYDVMVNAATERPFSSPLDKEYRKGIYVDKATKEPLFASKDKFDGGCGWPSFSKPILTDKVKENQDTSHGMIRTEVRAQNSNSHLGHVFTDGPKDKGGLRYCINGASLEFIPYEEMDEKGYSEYKVFVE</sequence>
<evidence type="ECO:0000313" key="11">
    <source>
        <dbReference type="Proteomes" id="UP000319424"/>
    </source>
</evidence>
<dbReference type="PANTHER" id="PTHR42799:SF2">
    <property type="entry name" value="MITOCHONDRIAL PEPTIDE METHIONINE SULFOXIDE REDUCTASE"/>
    <property type="match status" value="1"/>
</dbReference>
<dbReference type="PROSITE" id="PS51790">
    <property type="entry name" value="MSRB"/>
    <property type="match status" value="1"/>
</dbReference>
<evidence type="ECO:0000256" key="1">
    <source>
        <dbReference type="ARBA" id="ARBA00008076"/>
    </source>
</evidence>
<reference evidence="10 11" key="1">
    <citation type="submission" date="2019-07" db="EMBL/GenBank/DDBJ databases">
        <title>Criibacterium bergeronii gen. nov., sp. nov. isolated from human clinical samples.</title>
        <authorList>
            <person name="Maheux A.F."/>
            <person name="Boudreau D.K."/>
            <person name="Berube E."/>
            <person name="Brodeur S."/>
            <person name="Bernard K.A."/>
            <person name="Abed J.Y."/>
            <person name="Ducrey E."/>
            <person name="Guay E.F."/>
            <person name="Raymond F."/>
            <person name="Corbeil J."/>
            <person name="Domingo M.-C."/>
            <person name="Roy P.H."/>
            <person name="Boissinot M."/>
            <person name="Tocheva E.I."/>
            <person name="Omar R.F."/>
        </authorList>
    </citation>
    <scope>NUCLEOTIDE SEQUENCE [LARGE SCALE GENOMIC DNA]</scope>
    <source>
        <strain evidence="10 11">CCRI-24246</strain>
    </source>
</reference>
<dbReference type="InterPro" id="IPR002579">
    <property type="entry name" value="Met_Sox_Rdtase_MsrB_dom"/>
</dbReference>